<dbReference type="InterPro" id="IPR023213">
    <property type="entry name" value="CAT-like_dom_sf"/>
</dbReference>
<dbReference type="Gene3D" id="3.30.559.10">
    <property type="entry name" value="Chloramphenicol acetyltransferase-like domain"/>
    <property type="match status" value="1"/>
</dbReference>
<dbReference type="GO" id="GO:0008080">
    <property type="term" value="F:N-acetyltransferase activity"/>
    <property type="evidence" value="ECO:0007669"/>
    <property type="project" value="TreeGrafter"/>
</dbReference>
<dbReference type="InterPro" id="IPR010828">
    <property type="entry name" value="Atf2/Sli1-like"/>
</dbReference>
<organism evidence="1 2">
    <name type="scientific">Talaromyces proteolyticus</name>
    <dbReference type="NCBI Taxonomy" id="1131652"/>
    <lineage>
        <taxon>Eukaryota</taxon>
        <taxon>Fungi</taxon>
        <taxon>Dikarya</taxon>
        <taxon>Ascomycota</taxon>
        <taxon>Pezizomycotina</taxon>
        <taxon>Eurotiomycetes</taxon>
        <taxon>Eurotiomycetidae</taxon>
        <taxon>Eurotiales</taxon>
        <taxon>Trichocomaceae</taxon>
        <taxon>Talaromyces</taxon>
        <taxon>Talaromyces sect. Bacilispori</taxon>
    </lineage>
</organism>
<sequence length="477" mass="54073">MNAHLTKKWQILRPLGLLENYLAARHQLQFYTNVAVTATYYLPPHSINRSIKNDIYRACDMLIQHHPVLSVNIVNDRPNSPCFIRLPVIDVEQCVVFYARRKRASDGFSEDLDVEELLQTQHNTFFEHNNAPLWKLCILIDPSLGNTFTASFIYHHVIGDGSSGKAFHTTFAQALEQILQERPQKTFQPYDSKIGRRKRRFITPPSSPLLPNLEELMNLPLCASFLIKTFLKAKFCRNSPHLWVGTRKEICGPLLNRVQHLALSDTITKALRKACSANETSVTALLEILISRSIFRNIDRKYKLLNYQGSMSGRRWISDKSGVTEDSMGSWVLDYAQKYKRGGLEDRAFPWHEARKATRYIKKNLAQRDKNRSVGLLKLFSNFADDILLSCVGKPRQTSFEISNLGVFESQSSLVDIGRMVFSQSSNIAGSAITVNAITGGDESLVLAFTWQDGVVEAALVQSIVVDIKKEIYTIFG</sequence>
<reference evidence="1" key="1">
    <citation type="submission" date="2021-12" db="EMBL/GenBank/DDBJ databases">
        <title>Convergent genome expansion in fungi linked to evolution of root-endophyte symbiosis.</title>
        <authorList>
            <consortium name="DOE Joint Genome Institute"/>
            <person name="Ke Y.-H."/>
            <person name="Bonito G."/>
            <person name="Liao H.-L."/>
            <person name="Looney B."/>
            <person name="Rojas-Flechas A."/>
            <person name="Nash J."/>
            <person name="Hameed K."/>
            <person name="Schadt C."/>
            <person name="Martin F."/>
            <person name="Crous P.W."/>
            <person name="Miettinen O."/>
            <person name="Magnuson J.K."/>
            <person name="Labbe J."/>
            <person name="Jacobson D."/>
            <person name="Doktycz M.J."/>
            <person name="Veneault-Fourrey C."/>
            <person name="Kuo A."/>
            <person name="Mondo S."/>
            <person name="Calhoun S."/>
            <person name="Riley R."/>
            <person name="Ohm R."/>
            <person name="LaButti K."/>
            <person name="Andreopoulos B."/>
            <person name="Pangilinan J."/>
            <person name="Nolan M."/>
            <person name="Tritt A."/>
            <person name="Clum A."/>
            <person name="Lipzen A."/>
            <person name="Daum C."/>
            <person name="Barry K."/>
            <person name="Grigoriev I.V."/>
            <person name="Vilgalys R."/>
        </authorList>
    </citation>
    <scope>NUCLEOTIDE SEQUENCE</scope>
    <source>
        <strain evidence="1">PMI_201</strain>
    </source>
</reference>
<evidence type="ECO:0000313" key="1">
    <source>
        <dbReference type="EMBL" id="KAH8701625.1"/>
    </source>
</evidence>
<comment type="caution">
    <text evidence="1">The sequence shown here is derived from an EMBL/GenBank/DDBJ whole genome shotgun (WGS) entry which is preliminary data.</text>
</comment>
<gene>
    <name evidence="1" type="ORF">BGW36DRAFT_101773</name>
</gene>
<name>A0AAD4L0I6_9EURO</name>
<keyword evidence="2" id="KW-1185">Reference proteome</keyword>
<evidence type="ECO:0000313" key="2">
    <source>
        <dbReference type="Proteomes" id="UP001201262"/>
    </source>
</evidence>
<proteinExistence type="predicted"/>
<dbReference type="InterPro" id="IPR052058">
    <property type="entry name" value="Alcohol_O-acetyltransferase"/>
</dbReference>
<dbReference type="PANTHER" id="PTHR28037">
    <property type="entry name" value="ALCOHOL O-ACETYLTRANSFERASE 1-RELATED"/>
    <property type="match status" value="1"/>
</dbReference>
<dbReference type="Proteomes" id="UP001201262">
    <property type="component" value="Unassembled WGS sequence"/>
</dbReference>
<dbReference type="EMBL" id="JAJTJA010000003">
    <property type="protein sequence ID" value="KAH8701625.1"/>
    <property type="molecule type" value="Genomic_DNA"/>
</dbReference>
<protein>
    <submittedName>
        <fullName evidence="1">Alcohol acetyltransferase</fullName>
    </submittedName>
</protein>
<dbReference type="SUPFAM" id="SSF52777">
    <property type="entry name" value="CoA-dependent acyltransferases"/>
    <property type="match status" value="1"/>
</dbReference>
<accession>A0AAD4L0I6</accession>
<dbReference type="Pfam" id="PF07247">
    <property type="entry name" value="AATase"/>
    <property type="match status" value="1"/>
</dbReference>
<dbReference type="AlphaFoldDB" id="A0AAD4L0I6"/>
<dbReference type="GeneID" id="70239454"/>
<dbReference type="RefSeq" id="XP_046075001.1">
    <property type="nucleotide sequence ID" value="XM_046209167.1"/>
</dbReference>
<dbReference type="PANTHER" id="PTHR28037:SF1">
    <property type="entry name" value="ALCOHOL O-ACETYLTRANSFERASE 1-RELATED"/>
    <property type="match status" value="1"/>
</dbReference>